<evidence type="ECO:0000313" key="1">
    <source>
        <dbReference type="EMBL" id="RDW99572.1"/>
    </source>
</evidence>
<dbReference type="Proteomes" id="UP000257055">
    <property type="component" value="Unassembled WGS sequence"/>
</dbReference>
<dbReference type="Gene3D" id="2.40.128.20">
    <property type="match status" value="1"/>
</dbReference>
<keyword evidence="2" id="KW-1185">Reference proteome</keyword>
<dbReference type="SUPFAM" id="SSF50814">
    <property type="entry name" value="Lipocalins"/>
    <property type="match status" value="1"/>
</dbReference>
<proteinExistence type="predicted"/>
<dbReference type="AlphaFoldDB" id="A0A3D8TM19"/>
<reference evidence="2" key="1">
    <citation type="submission" date="2015-04" db="EMBL/GenBank/DDBJ databases">
        <authorList>
            <person name="Schardt J."/>
            <person name="Mueller-Herbst S."/>
            <person name="Scherer S."/>
            <person name="Huptas C."/>
        </authorList>
    </citation>
    <scope>NUCLEOTIDE SEQUENCE [LARGE SCALE GENOMIC DNA]</scope>
    <source>
        <strain evidence="2">Kiel-L1</strain>
    </source>
</reference>
<name>A0A3D8TM19_9LIST</name>
<dbReference type="InterPro" id="IPR012674">
    <property type="entry name" value="Calycin"/>
</dbReference>
<dbReference type="Pfam" id="PF09148">
    <property type="entry name" value="DUF1934"/>
    <property type="match status" value="1"/>
</dbReference>
<evidence type="ECO:0000313" key="2">
    <source>
        <dbReference type="Proteomes" id="UP000257055"/>
    </source>
</evidence>
<dbReference type="InterPro" id="IPR015231">
    <property type="entry name" value="DUF1934"/>
</dbReference>
<comment type="caution">
    <text evidence="1">The sequence shown here is derived from an EMBL/GenBank/DDBJ whole genome shotgun (WGS) entry which is preliminary data.</text>
</comment>
<dbReference type="EMBL" id="LARY01000003">
    <property type="protein sequence ID" value="RDW99572.1"/>
    <property type="molecule type" value="Genomic_DNA"/>
</dbReference>
<gene>
    <name evidence="1" type="ORF">UR08_12185</name>
</gene>
<accession>A0A3D8TM19</accession>
<sequence>MVKERKSVRIQITNLVRQMDALEKTEITVPGVFYRDEGNIYLQYEEQQVEGKIRSVLKVSETELLLLRNGAVNMRLHFFKDKSRSTASVESGAGKFLFESELVGYSEAFSQDAAQGEVAFQYDLLSAGTYVGSYEVTMRIEEDPNEFN</sequence>
<organism evidence="1 2">
    <name type="scientific">Listeria kieliensis</name>
    <dbReference type="NCBI Taxonomy" id="1621700"/>
    <lineage>
        <taxon>Bacteria</taxon>
        <taxon>Bacillati</taxon>
        <taxon>Bacillota</taxon>
        <taxon>Bacilli</taxon>
        <taxon>Bacillales</taxon>
        <taxon>Listeriaceae</taxon>
        <taxon>Listeria</taxon>
    </lineage>
</organism>
<protein>
    <recommendedName>
        <fullName evidence="3">DUF1934 domain-containing protein</fullName>
    </recommendedName>
</protein>
<evidence type="ECO:0008006" key="3">
    <source>
        <dbReference type="Google" id="ProtNLM"/>
    </source>
</evidence>
<dbReference type="RefSeq" id="WP_115753959.1">
    <property type="nucleotide sequence ID" value="NZ_LARY01000003.1"/>
</dbReference>